<protein>
    <submittedName>
        <fullName evidence="1">Uncharacterized protein</fullName>
    </submittedName>
</protein>
<organism evidence="1 2">
    <name type="scientific">Pleuronectes platessa</name>
    <name type="common">European plaice</name>
    <dbReference type="NCBI Taxonomy" id="8262"/>
    <lineage>
        <taxon>Eukaryota</taxon>
        <taxon>Metazoa</taxon>
        <taxon>Chordata</taxon>
        <taxon>Craniata</taxon>
        <taxon>Vertebrata</taxon>
        <taxon>Euteleostomi</taxon>
        <taxon>Actinopterygii</taxon>
        <taxon>Neopterygii</taxon>
        <taxon>Teleostei</taxon>
        <taxon>Neoteleostei</taxon>
        <taxon>Acanthomorphata</taxon>
        <taxon>Carangaria</taxon>
        <taxon>Pleuronectiformes</taxon>
        <taxon>Pleuronectoidei</taxon>
        <taxon>Pleuronectidae</taxon>
        <taxon>Pleuronectes</taxon>
    </lineage>
</organism>
<evidence type="ECO:0000313" key="1">
    <source>
        <dbReference type="EMBL" id="CAB1444851.1"/>
    </source>
</evidence>
<reference evidence="1" key="1">
    <citation type="submission" date="2020-03" db="EMBL/GenBank/DDBJ databases">
        <authorList>
            <person name="Weist P."/>
        </authorList>
    </citation>
    <scope>NUCLEOTIDE SEQUENCE</scope>
</reference>
<name>A0A9N7YUF3_PLEPL</name>
<dbReference type="AlphaFoldDB" id="A0A9N7YUF3"/>
<dbReference type="Proteomes" id="UP001153269">
    <property type="component" value="Unassembled WGS sequence"/>
</dbReference>
<dbReference type="EMBL" id="CADEAL010003469">
    <property type="protein sequence ID" value="CAB1444851.1"/>
    <property type="molecule type" value="Genomic_DNA"/>
</dbReference>
<keyword evidence="2" id="KW-1185">Reference proteome</keyword>
<sequence>MDSSTGSFMSLVRHVPLQSHHTLNPTGFTQPLFRAHSWTCTAFGKWRIPATSTVCGADYPPAPAVMGSVRCHSGNCCATCVPAARCTCMCGEMTTNPRVMSPHNPMPNYPHTSVTHVKRMGDTTWVHTFDTQERAPPLNMGSDVPALTLAKTQVVTLLPPRIQKNATTFKRKKRPEVADEAKSGIVMDTAKAAQQVFCHLCSVLRARE</sequence>
<gene>
    <name evidence="1" type="ORF">PLEPLA_LOCUS32569</name>
</gene>
<proteinExistence type="predicted"/>
<comment type="caution">
    <text evidence="1">The sequence shown here is derived from an EMBL/GenBank/DDBJ whole genome shotgun (WGS) entry which is preliminary data.</text>
</comment>
<accession>A0A9N7YUF3</accession>
<evidence type="ECO:0000313" key="2">
    <source>
        <dbReference type="Proteomes" id="UP001153269"/>
    </source>
</evidence>